<dbReference type="AlphaFoldDB" id="A0A5B2VVF3"/>
<evidence type="ECO:0000313" key="3">
    <source>
        <dbReference type="EMBL" id="KAA2243045.1"/>
    </source>
</evidence>
<organism evidence="3 4">
    <name type="scientific">Chitinophaga agrisoli</name>
    <dbReference type="NCBI Taxonomy" id="2607653"/>
    <lineage>
        <taxon>Bacteria</taxon>
        <taxon>Pseudomonadati</taxon>
        <taxon>Bacteroidota</taxon>
        <taxon>Chitinophagia</taxon>
        <taxon>Chitinophagales</taxon>
        <taxon>Chitinophagaceae</taxon>
        <taxon>Chitinophaga</taxon>
    </lineage>
</organism>
<dbReference type="EMBL" id="VUOC01000002">
    <property type="protein sequence ID" value="KAA2243045.1"/>
    <property type="molecule type" value="Genomic_DNA"/>
</dbReference>
<gene>
    <name evidence="3" type="ORF">F0L74_11035</name>
</gene>
<feature type="chain" id="PRO_5022742057" evidence="1">
    <location>
        <begin position="25"/>
        <end position="299"/>
    </location>
</feature>
<protein>
    <submittedName>
        <fullName evidence="3">DUF4382 domain-containing protein</fullName>
    </submittedName>
</protein>
<evidence type="ECO:0000259" key="2">
    <source>
        <dbReference type="Pfam" id="PF14321"/>
    </source>
</evidence>
<proteinExistence type="predicted"/>
<dbReference type="Pfam" id="PF14321">
    <property type="entry name" value="DUF4382"/>
    <property type="match status" value="1"/>
</dbReference>
<evidence type="ECO:0000313" key="4">
    <source>
        <dbReference type="Proteomes" id="UP000324611"/>
    </source>
</evidence>
<accession>A0A5B2VVF3</accession>
<dbReference type="GO" id="GO:0030246">
    <property type="term" value="F:carbohydrate binding"/>
    <property type="evidence" value="ECO:0007669"/>
    <property type="project" value="InterPro"/>
</dbReference>
<dbReference type="Gene3D" id="2.60.40.1120">
    <property type="entry name" value="Carboxypeptidase-like, regulatory domain"/>
    <property type="match status" value="1"/>
</dbReference>
<comment type="caution">
    <text evidence="3">The sequence shown here is derived from an EMBL/GenBank/DDBJ whole genome shotgun (WGS) entry which is preliminary data.</text>
</comment>
<feature type="signal peptide" evidence="1">
    <location>
        <begin position="1"/>
        <end position="24"/>
    </location>
</feature>
<keyword evidence="4" id="KW-1185">Reference proteome</keyword>
<keyword evidence="1" id="KW-0732">Signal</keyword>
<dbReference type="PROSITE" id="PS51257">
    <property type="entry name" value="PROKAR_LIPOPROTEIN"/>
    <property type="match status" value="1"/>
</dbReference>
<reference evidence="3 4" key="1">
    <citation type="submission" date="2019-09" db="EMBL/GenBank/DDBJ databases">
        <title>Chitinophaga ginsengihumi sp. nov., isolated from soil of ginseng rhizosphere.</title>
        <authorList>
            <person name="Lee J."/>
        </authorList>
    </citation>
    <scope>NUCLEOTIDE SEQUENCE [LARGE SCALE GENOMIC DNA]</scope>
    <source>
        <strain evidence="3 4">BN140078</strain>
    </source>
</reference>
<dbReference type="RefSeq" id="WP_149837921.1">
    <property type="nucleotide sequence ID" value="NZ_VUOC01000002.1"/>
</dbReference>
<reference evidence="3 4" key="2">
    <citation type="submission" date="2019-09" db="EMBL/GenBank/DDBJ databases">
        <authorList>
            <person name="Jin C."/>
        </authorList>
    </citation>
    <scope>NUCLEOTIDE SEQUENCE [LARGE SCALE GENOMIC DNA]</scope>
    <source>
        <strain evidence="3 4">BN140078</strain>
    </source>
</reference>
<dbReference type="Proteomes" id="UP000324611">
    <property type="component" value="Unassembled WGS sequence"/>
</dbReference>
<evidence type="ECO:0000256" key="1">
    <source>
        <dbReference type="SAM" id="SignalP"/>
    </source>
</evidence>
<dbReference type="InterPro" id="IPR013784">
    <property type="entry name" value="Carb-bd-like_fold"/>
</dbReference>
<sequence length="299" mass="33657">MKNHLRNLRWPLVLLCLMAIVVYACQKDNSTQPGIGPNQQKLSIHLSDDPGFFDNVFLDIRKVEVLVDTCTSDPNDDDDRNWDWRDRCWWDEDRHDDKDNCQVWNSLGVAPGVYDVLSLRNGADTLLAGGIVPKGKVKKIRITLGNNNALVKDSVRYPLKSANGQVKIIVKLRGDDWDEVTTGDFHLWLDFDINRSIIKVRNGQFILRPFIVVFTLKTTGSLSGQVTPAAAWPVVTVANGTDTAYALPWFNGQFKVRGLKAGKYNVFINASNGYQDKTVNDITVERNKNTDVGRIVLVK</sequence>
<dbReference type="InterPro" id="IPR025491">
    <property type="entry name" value="DUF4382"/>
</dbReference>
<feature type="domain" description="DUF4382" evidence="2">
    <location>
        <begin position="41"/>
        <end position="209"/>
    </location>
</feature>
<dbReference type="SUPFAM" id="SSF49452">
    <property type="entry name" value="Starch-binding domain-like"/>
    <property type="match status" value="1"/>
</dbReference>
<name>A0A5B2VVF3_9BACT</name>